<dbReference type="RefSeq" id="WP_346757713.1">
    <property type="nucleotide sequence ID" value="NZ_JAUJEB010000001.1"/>
</dbReference>
<gene>
    <name evidence="2" type="ORF">QQ020_10080</name>
</gene>
<dbReference type="EMBL" id="JAUJEB010000001">
    <property type="protein sequence ID" value="MDN5212396.1"/>
    <property type="molecule type" value="Genomic_DNA"/>
</dbReference>
<dbReference type="NCBIfam" id="NF033493">
    <property type="entry name" value="MetS_like_NSS"/>
    <property type="match status" value="1"/>
</dbReference>
<reference evidence="2" key="1">
    <citation type="submission" date="2023-06" db="EMBL/GenBank/DDBJ databases">
        <title>Genomic of Agaribacillus aureum.</title>
        <authorList>
            <person name="Wang G."/>
        </authorList>
    </citation>
    <scope>NUCLEOTIDE SEQUENCE</scope>
    <source>
        <strain evidence="2">BMA12</strain>
    </source>
</reference>
<feature type="transmembrane region" description="Helical" evidence="1">
    <location>
        <begin position="6"/>
        <end position="28"/>
    </location>
</feature>
<name>A0ABT8L5R8_9BACT</name>
<keyword evidence="1" id="KW-1133">Transmembrane helix</keyword>
<proteinExistence type="predicted"/>
<dbReference type="Proteomes" id="UP001172083">
    <property type="component" value="Unassembled WGS sequence"/>
</dbReference>
<keyword evidence="1" id="KW-0472">Membrane</keyword>
<keyword evidence="1" id="KW-0812">Transmembrane</keyword>
<protein>
    <submittedName>
        <fullName evidence="2">MetS family NSS transporter small subunit</fullName>
    </submittedName>
</protein>
<evidence type="ECO:0000256" key="1">
    <source>
        <dbReference type="SAM" id="Phobius"/>
    </source>
</evidence>
<keyword evidence="3" id="KW-1185">Reference proteome</keyword>
<evidence type="ECO:0000313" key="2">
    <source>
        <dbReference type="EMBL" id="MDN5212396.1"/>
    </source>
</evidence>
<evidence type="ECO:0000313" key="3">
    <source>
        <dbReference type="Proteomes" id="UP001172083"/>
    </source>
</evidence>
<sequence>MSISAILGMVVILGIVVGGFVFFLSLAIKAERKKNNPDID</sequence>
<comment type="caution">
    <text evidence="2">The sequence shown here is derived from an EMBL/GenBank/DDBJ whole genome shotgun (WGS) entry which is preliminary data.</text>
</comment>
<accession>A0ABT8L5R8</accession>
<organism evidence="2 3">
    <name type="scientific">Agaribacillus aureus</name>
    <dbReference type="NCBI Taxonomy" id="3051825"/>
    <lineage>
        <taxon>Bacteria</taxon>
        <taxon>Pseudomonadati</taxon>
        <taxon>Bacteroidota</taxon>
        <taxon>Cytophagia</taxon>
        <taxon>Cytophagales</taxon>
        <taxon>Splendidivirgaceae</taxon>
        <taxon>Agaribacillus</taxon>
    </lineage>
</organism>